<name>A0A078B0N6_STYLE</name>
<dbReference type="InParanoid" id="A0A078B0N6"/>
<evidence type="ECO:0000313" key="2">
    <source>
        <dbReference type="EMBL" id="CDW86912.1"/>
    </source>
</evidence>
<dbReference type="OrthoDB" id="10667663at2759"/>
<protein>
    <submittedName>
        <fullName evidence="2">Uncharacterized protein</fullName>
    </submittedName>
</protein>
<accession>A0A078B0N6</accession>
<feature type="compositionally biased region" description="Polar residues" evidence="1">
    <location>
        <begin position="305"/>
        <end position="319"/>
    </location>
</feature>
<evidence type="ECO:0000256" key="1">
    <source>
        <dbReference type="SAM" id="MobiDB-lite"/>
    </source>
</evidence>
<sequence>MMHGEWGLRRWDPFDLNWSVWRQFEMMDRMLDTTFNQFENEMEQARTGMLQTPSIQQKKITPERTSYTKSFHSLDQRDDVVNGKRIRYKTLETTKERDGVKIPHVIKEIVCDPPCELETLKDYIQFKEQTGAGGETQIFSQFLKDAKQKNMAPARIVKYFNEIKHNPETNKNDYMVNVSFLDQSNQKHVYSFNRGQDAIEGQSKIDEPQMLQSSETSGTSGLAGTTGSAGATGQLGTSGQQYSQQQQRQEPYSSTGQKQQYSAGQQQQQAFDPFKQSNVPMYSQSTGQTQSEQQKQVYEKGGVGASQQQQKSNLPGQSR</sequence>
<evidence type="ECO:0000313" key="3">
    <source>
        <dbReference type="Proteomes" id="UP000039865"/>
    </source>
</evidence>
<gene>
    <name evidence="2" type="primary">Contig16946.g18049</name>
    <name evidence="2" type="ORF">STYLEM_16012</name>
</gene>
<reference evidence="2 3" key="1">
    <citation type="submission" date="2014-06" db="EMBL/GenBank/DDBJ databases">
        <authorList>
            <person name="Swart Estienne"/>
        </authorList>
    </citation>
    <scope>NUCLEOTIDE SEQUENCE [LARGE SCALE GENOMIC DNA]</scope>
    <source>
        <strain evidence="2 3">130c</strain>
    </source>
</reference>
<feature type="compositionally biased region" description="Low complexity" evidence="1">
    <location>
        <begin position="213"/>
        <end position="296"/>
    </location>
</feature>
<dbReference type="EMBL" id="CCKQ01015107">
    <property type="protein sequence ID" value="CDW86912.1"/>
    <property type="molecule type" value="Genomic_DNA"/>
</dbReference>
<keyword evidence="3" id="KW-1185">Reference proteome</keyword>
<dbReference type="AlphaFoldDB" id="A0A078B0N6"/>
<feature type="region of interest" description="Disordered" evidence="1">
    <location>
        <begin position="210"/>
        <end position="319"/>
    </location>
</feature>
<organism evidence="2 3">
    <name type="scientific">Stylonychia lemnae</name>
    <name type="common">Ciliate</name>
    <dbReference type="NCBI Taxonomy" id="5949"/>
    <lineage>
        <taxon>Eukaryota</taxon>
        <taxon>Sar</taxon>
        <taxon>Alveolata</taxon>
        <taxon>Ciliophora</taxon>
        <taxon>Intramacronucleata</taxon>
        <taxon>Spirotrichea</taxon>
        <taxon>Stichotrichia</taxon>
        <taxon>Sporadotrichida</taxon>
        <taxon>Oxytrichidae</taxon>
        <taxon>Stylonychinae</taxon>
        <taxon>Stylonychia</taxon>
    </lineage>
</organism>
<proteinExistence type="predicted"/>
<dbReference type="Proteomes" id="UP000039865">
    <property type="component" value="Unassembled WGS sequence"/>
</dbReference>